<dbReference type="HOGENOM" id="CLU_1771991_0_0_0"/>
<sequence length="147" mass="17502">MLSEKTLKRAKELQEYLNKRKEGYDVVQCGEDMICFVFDSVLLEKSYGIELIPVITLRKDIINITTRIDYDLDISKYSKILDVLHELNNDVIFKYYINTTANEVEAVYTIKDFDSYYFNNFDYIFNILSQILITFDYYDIVNKIIHL</sequence>
<name>F9ES73_9FUSO</name>
<evidence type="ECO:0000313" key="2">
    <source>
        <dbReference type="Proteomes" id="UP000005392"/>
    </source>
</evidence>
<keyword evidence="2" id="KW-1185">Reference proteome</keyword>
<proteinExistence type="predicted"/>
<evidence type="ECO:0000313" key="1">
    <source>
        <dbReference type="EMBL" id="EGQ72673.1"/>
    </source>
</evidence>
<accession>F9ES73</accession>
<feature type="non-terminal residue" evidence="1">
    <location>
        <position position="147"/>
    </location>
</feature>
<dbReference type="EMBL" id="AFQD01000763">
    <property type="protein sequence ID" value="EGQ72673.1"/>
    <property type="molecule type" value="Genomic_DNA"/>
</dbReference>
<dbReference type="Proteomes" id="UP000005392">
    <property type="component" value="Unassembled WGS sequence"/>
</dbReference>
<comment type="caution">
    <text evidence="1">The sequence shown here is derived from an EMBL/GenBank/DDBJ whole genome shotgun (WGS) entry which is preliminary data.</text>
</comment>
<gene>
    <name evidence="1" type="ORF">HMPREF9094_2778</name>
</gene>
<organism evidence="1 2">
    <name type="scientific">Fusobacterium animalis ATCC 51191</name>
    <dbReference type="NCBI Taxonomy" id="997347"/>
    <lineage>
        <taxon>Bacteria</taxon>
        <taxon>Fusobacteriati</taxon>
        <taxon>Fusobacteriota</taxon>
        <taxon>Fusobacteriia</taxon>
        <taxon>Fusobacteriales</taxon>
        <taxon>Fusobacteriaceae</taxon>
        <taxon>Fusobacterium</taxon>
    </lineage>
</organism>
<reference evidence="1 2" key="1">
    <citation type="submission" date="2011-05" db="EMBL/GenBank/DDBJ databases">
        <authorList>
            <person name="Muzny D."/>
            <person name="Qin X."/>
            <person name="Deng J."/>
            <person name="Jiang H."/>
            <person name="Liu Y."/>
            <person name="Qu J."/>
            <person name="Song X.-Z."/>
            <person name="Zhang L."/>
            <person name="Thornton R."/>
            <person name="Coyle M."/>
            <person name="Francisco L."/>
            <person name="Jackson L."/>
            <person name="Javaid M."/>
            <person name="Korchina V."/>
            <person name="Kovar C."/>
            <person name="Mata R."/>
            <person name="Mathew T."/>
            <person name="Ngo R."/>
            <person name="Nguyen L."/>
            <person name="Nguyen N."/>
            <person name="Okwuonu G."/>
            <person name="Ongeri F."/>
            <person name="Pham C."/>
            <person name="Simmons D."/>
            <person name="Wilczek-Boney K."/>
            <person name="Hale W."/>
            <person name="Jakkamsetti A."/>
            <person name="Pham P."/>
            <person name="Ruth R."/>
            <person name="San Lucas F."/>
            <person name="Warren J."/>
            <person name="Zhang J."/>
            <person name="Zhao Z."/>
            <person name="Zhou C."/>
            <person name="Zhu D."/>
            <person name="Lee S."/>
            <person name="Bess C."/>
            <person name="Blankenburg K."/>
            <person name="Forbes L."/>
            <person name="Fu Q."/>
            <person name="Gubbala S."/>
            <person name="Hirani K."/>
            <person name="Jayaseelan J.C."/>
            <person name="Lara F."/>
            <person name="Munidasa M."/>
            <person name="Palculict T."/>
            <person name="Patil S."/>
            <person name="Pu L.-L."/>
            <person name="Saada N."/>
            <person name="Tang L."/>
            <person name="Weissenberger G."/>
            <person name="Zhu Y."/>
            <person name="Hemphill L."/>
            <person name="Shang Y."/>
            <person name="Youmans B."/>
            <person name="Ayvaz T."/>
            <person name="Ross M."/>
            <person name="Santibanez J."/>
            <person name="Aqrawi P."/>
            <person name="Gross S."/>
            <person name="Joshi V."/>
            <person name="Fowler G."/>
            <person name="Nazareth L."/>
            <person name="Reid J."/>
            <person name="Worley K."/>
            <person name="Petrosino J."/>
            <person name="Highlander S."/>
            <person name="Gibbs R."/>
        </authorList>
    </citation>
    <scope>NUCLEOTIDE SEQUENCE [LARGE SCALE GENOMIC DNA]</scope>
    <source>
        <strain evidence="1 2">ATCC 51191</strain>
    </source>
</reference>
<dbReference type="AlphaFoldDB" id="F9ES73"/>
<protein>
    <submittedName>
        <fullName evidence="1">Flavodoxin reductase</fullName>
    </submittedName>
</protein>